<reference evidence="2" key="1">
    <citation type="submission" date="2020-06" db="EMBL/GenBank/DDBJ databases">
        <authorList>
            <person name="Li T."/>
            <person name="Hu X."/>
            <person name="Zhang T."/>
            <person name="Song X."/>
            <person name="Zhang H."/>
            <person name="Dai N."/>
            <person name="Sheng W."/>
            <person name="Hou X."/>
            <person name="Wei L."/>
        </authorList>
    </citation>
    <scope>NUCLEOTIDE SEQUENCE</scope>
    <source>
        <strain evidence="2">KEN1</strain>
        <tissue evidence="2">Leaf</tissue>
    </source>
</reference>
<dbReference type="EMBL" id="JACGWN010000014">
    <property type="protein sequence ID" value="KAL0406494.1"/>
    <property type="molecule type" value="Genomic_DNA"/>
</dbReference>
<feature type="domain" description="Reverse transcriptase Ty1/copia-type" evidence="1">
    <location>
        <begin position="244"/>
        <end position="370"/>
    </location>
</feature>
<reference evidence="2" key="2">
    <citation type="journal article" date="2024" name="Plant">
        <title>Genomic evolution and insights into agronomic trait innovations of Sesamum species.</title>
        <authorList>
            <person name="Miao H."/>
            <person name="Wang L."/>
            <person name="Qu L."/>
            <person name="Liu H."/>
            <person name="Sun Y."/>
            <person name="Le M."/>
            <person name="Wang Q."/>
            <person name="Wei S."/>
            <person name="Zheng Y."/>
            <person name="Lin W."/>
            <person name="Duan Y."/>
            <person name="Cao H."/>
            <person name="Xiong S."/>
            <person name="Wang X."/>
            <person name="Wei L."/>
            <person name="Li C."/>
            <person name="Ma Q."/>
            <person name="Ju M."/>
            <person name="Zhao R."/>
            <person name="Li G."/>
            <person name="Mu C."/>
            <person name="Tian Q."/>
            <person name="Mei H."/>
            <person name="Zhang T."/>
            <person name="Gao T."/>
            <person name="Zhang H."/>
        </authorList>
    </citation>
    <scope>NUCLEOTIDE SEQUENCE</scope>
    <source>
        <strain evidence="2">KEN1</strain>
    </source>
</reference>
<accession>A0AAW2TPE4</accession>
<dbReference type="SUPFAM" id="SSF56672">
    <property type="entry name" value="DNA/RNA polymerases"/>
    <property type="match status" value="1"/>
</dbReference>
<dbReference type="InterPro" id="IPR043502">
    <property type="entry name" value="DNA/RNA_pol_sf"/>
</dbReference>
<proteinExistence type="predicted"/>
<evidence type="ECO:0000259" key="1">
    <source>
        <dbReference type="Pfam" id="PF07727"/>
    </source>
</evidence>
<sequence length="389" mass="43193">MMAKMLQLMKDKSLPSDPLTSTYANYAYFDEEFADITLFQSYTSPKCPQLIKLPDGSKAPVLYTGIIHLTPDLDLKINKTLAKGIVFKGLYMFRQKTVGNCSCPRLNSAPCTTSPSSSCPLPTVPLHLDSLQLDSIPSATVPAVPSSPAISLPDHVTSFNPDTASSTMPITQAVRKSSRHTHPAWLDNFICHTDSSILYSGNPAYISFVASLSILQEPRSFAEAVTHPEWRDAMKHEIQALEKNHTWRLTPLPAGKNAIGCKWIYKTKLKADGSVDRYKARLVAKGFNQIEGIDYTESFSPVAKAVTVRIFLVLAASYAWPIQQLDINNAFLHGYLDEDLYMLPPEGYDVKPGLVYKLERSLYGLKQASRQKFGVHRQTGGIWFRTVGS</sequence>
<name>A0AAW2TPE4_9LAMI</name>
<dbReference type="InterPro" id="IPR013103">
    <property type="entry name" value="RVT_2"/>
</dbReference>
<gene>
    <name evidence="2" type="ORF">Slati_3963300</name>
</gene>
<organism evidence="2">
    <name type="scientific">Sesamum latifolium</name>
    <dbReference type="NCBI Taxonomy" id="2727402"/>
    <lineage>
        <taxon>Eukaryota</taxon>
        <taxon>Viridiplantae</taxon>
        <taxon>Streptophyta</taxon>
        <taxon>Embryophyta</taxon>
        <taxon>Tracheophyta</taxon>
        <taxon>Spermatophyta</taxon>
        <taxon>Magnoliopsida</taxon>
        <taxon>eudicotyledons</taxon>
        <taxon>Gunneridae</taxon>
        <taxon>Pentapetalae</taxon>
        <taxon>asterids</taxon>
        <taxon>lamiids</taxon>
        <taxon>Lamiales</taxon>
        <taxon>Pedaliaceae</taxon>
        <taxon>Sesamum</taxon>
    </lineage>
</organism>
<dbReference type="AlphaFoldDB" id="A0AAW2TPE4"/>
<comment type="caution">
    <text evidence="2">The sequence shown here is derived from an EMBL/GenBank/DDBJ whole genome shotgun (WGS) entry which is preliminary data.</text>
</comment>
<evidence type="ECO:0000313" key="2">
    <source>
        <dbReference type="EMBL" id="KAL0406494.1"/>
    </source>
</evidence>
<protein>
    <submittedName>
        <fullName evidence="2">Retrovirus-related Pol polyprotein from transposon RE1</fullName>
    </submittedName>
</protein>
<dbReference type="Pfam" id="PF07727">
    <property type="entry name" value="RVT_2"/>
    <property type="match status" value="1"/>
</dbReference>